<organism evidence="1 2">
    <name type="scientific">Pyricularia grisea</name>
    <name type="common">Crabgrass-specific blast fungus</name>
    <name type="synonym">Magnaporthe grisea</name>
    <dbReference type="NCBI Taxonomy" id="148305"/>
    <lineage>
        <taxon>Eukaryota</taxon>
        <taxon>Fungi</taxon>
        <taxon>Dikarya</taxon>
        <taxon>Ascomycota</taxon>
        <taxon>Pezizomycotina</taxon>
        <taxon>Sordariomycetes</taxon>
        <taxon>Sordariomycetidae</taxon>
        <taxon>Magnaporthales</taxon>
        <taxon>Pyriculariaceae</taxon>
        <taxon>Pyricularia</taxon>
    </lineage>
</organism>
<accession>A0A6P8B9X8</accession>
<reference evidence="2" key="2">
    <citation type="submission" date="2019-10" db="EMBL/GenBank/DDBJ databases">
        <authorList>
            <consortium name="NCBI Genome Project"/>
        </authorList>
    </citation>
    <scope>NUCLEOTIDE SEQUENCE</scope>
    <source>
        <strain evidence="2">NI907</strain>
    </source>
</reference>
<evidence type="ECO:0000313" key="1">
    <source>
        <dbReference type="Proteomes" id="UP000515153"/>
    </source>
</evidence>
<dbReference type="AlphaFoldDB" id="A0A6P8B9X8"/>
<name>A0A6P8B9X8_PYRGI</name>
<evidence type="ECO:0000313" key="2">
    <source>
        <dbReference type="RefSeq" id="XP_030983973.1"/>
    </source>
</evidence>
<proteinExistence type="predicted"/>
<dbReference type="KEGG" id="pgri:PgNI_03845"/>
<dbReference type="GeneID" id="41958807"/>
<gene>
    <name evidence="2" type="ORF">PgNI_03845</name>
</gene>
<dbReference type="Proteomes" id="UP000515153">
    <property type="component" value="Unplaced"/>
</dbReference>
<reference evidence="2" key="1">
    <citation type="journal article" date="2019" name="Mol. Biol. Evol.">
        <title>Blast fungal genomes show frequent chromosomal changes, gene gains and losses, and effector gene turnover.</title>
        <authorList>
            <person name="Gomez Luciano L.B."/>
            <person name="Jason Tsai I."/>
            <person name="Chuma I."/>
            <person name="Tosa Y."/>
            <person name="Chen Y.H."/>
            <person name="Li J.Y."/>
            <person name="Li M.Y."/>
            <person name="Jade Lu M.Y."/>
            <person name="Nakayashiki H."/>
            <person name="Li W.H."/>
        </authorList>
    </citation>
    <scope>NUCLEOTIDE SEQUENCE</scope>
    <source>
        <strain evidence="2">NI907</strain>
    </source>
</reference>
<keyword evidence="1" id="KW-1185">Reference proteome</keyword>
<dbReference type="RefSeq" id="XP_030983973.1">
    <property type="nucleotide sequence ID" value="XM_031123898.1"/>
</dbReference>
<protein>
    <submittedName>
        <fullName evidence="2">Uncharacterized protein</fullName>
    </submittedName>
</protein>
<reference evidence="2" key="3">
    <citation type="submission" date="2025-08" db="UniProtKB">
        <authorList>
            <consortium name="RefSeq"/>
        </authorList>
    </citation>
    <scope>IDENTIFICATION</scope>
    <source>
        <strain evidence="2">NI907</strain>
    </source>
</reference>
<sequence>MGGLVDDRVFSVLSSRGSASESFENKEHGDITVMARAFDGFDNLEARYVMFMRILRPPIGNQKKKG</sequence>